<dbReference type="PROSITE" id="PS50106">
    <property type="entry name" value="PDZ"/>
    <property type="match status" value="1"/>
</dbReference>
<dbReference type="PROSITE" id="PS51126">
    <property type="entry name" value="DILUTE"/>
    <property type="match status" value="1"/>
</dbReference>
<proteinExistence type="predicted"/>
<dbReference type="InterPro" id="IPR028842">
    <property type="entry name" value="Afadin"/>
</dbReference>
<feature type="compositionally biased region" description="Polar residues" evidence="1">
    <location>
        <begin position="1451"/>
        <end position="1471"/>
    </location>
</feature>
<feature type="non-terminal residue" evidence="4">
    <location>
        <position position="1"/>
    </location>
</feature>
<feature type="region of interest" description="Disordered" evidence="1">
    <location>
        <begin position="99"/>
        <end position="129"/>
    </location>
</feature>
<feature type="compositionally biased region" description="Low complexity" evidence="1">
    <location>
        <begin position="1171"/>
        <end position="1186"/>
    </location>
</feature>
<feature type="domain" description="Dilute" evidence="3">
    <location>
        <begin position="477"/>
        <end position="757"/>
    </location>
</feature>
<feature type="region of interest" description="Disordered" evidence="1">
    <location>
        <begin position="1045"/>
        <end position="1376"/>
    </location>
</feature>
<protein>
    <submittedName>
        <fullName evidence="4">Afadin</fullName>
    </submittedName>
</protein>
<feature type="region of interest" description="Disordered" evidence="1">
    <location>
        <begin position="1004"/>
        <end position="1033"/>
    </location>
</feature>
<gene>
    <name evidence="4" type="primary">AFAD</name>
    <name evidence="4" type="ORF">TR160119</name>
</gene>
<feature type="compositionally biased region" description="Polar residues" evidence="1">
    <location>
        <begin position="1133"/>
        <end position="1145"/>
    </location>
</feature>
<evidence type="ECO:0000256" key="1">
    <source>
        <dbReference type="SAM" id="MobiDB-lite"/>
    </source>
</evidence>
<feature type="compositionally biased region" description="Polar residues" evidence="1">
    <location>
        <begin position="1262"/>
        <end position="1272"/>
    </location>
</feature>
<dbReference type="PANTHER" id="PTHR10398:SF2">
    <property type="entry name" value="AFADIN"/>
    <property type="match status" value="1"/>
</dbReference>
<accession>A0A0V0J3N6</accession>
<evidence type="ECO:0000259" key="3">
    <source>
        <dbReference type="PROSITE" id="PS51126"/>
    </source>
</evidence>
<feature type="compositionally biased region" description="Polar residues" evidence="1">
    <location>
        <begin position="99"/>
        <end position="108"/>
    </location>
</feature>
<feature type="compositionally biased region" description="Basic and acidic residues" evidence="1">
    <location>
        <begin position="1109"/>
        <end position="1119"/>
    </location>
</feature>
<feature type="compositionally biased region" description="Basic and acidic residues" evidence="1">
    <location>
        <begin position="1686"/>
        <end position="1696"/>
    </location>
</feature>
<dbReference type="InterPro" id="IPR002710">
    <property type="entry name" value="Dilute_dom"/>
</dbReference>
<dbReference type="Gene3D" id="2.30.42.10">
    <property type="match status" value="1"/>
</dbReference>
<dbReference type="EMBL" id="GEEE01003567">
    <property type="protein sequence ID" value="JAP59658.1"/>
    <property type="molecule type" value="Transcribed_RNA"/>
</dbReference>
<feature type="compositionally biased region" description="Basic and acidic residues" evidence="1">
    <location>
        <begin position="1147"/>
        <end position="1163"/>
    </location>
</feature>
<feature type="compositionally biased region" description="Acidic residues" evidence="1">
    <location>
        <begin position="1120"/>
        <end position="1130"/>
    </location>
</feature>
<evidence type="ECO:0000313" key="4">
    <source>
        <dbReference type="EMBL" id="JAP59658.1"/>
    </source>
</evidence>
<feature type="compositionally biased region" description="Acidic residues" evidence="1">
    <location>
        <begin position="1053"/>
        <end position="1062"/>
    </location>
</feature>
<dbReference type="Gene3D" id="2.60.200.20">
    <property type="match status" value="1"/>
</dbReference>
<evidence type="ECO:0000259" key="2">
    <source>
        <dbReference type="PROSITE" id="PS50106"/>
    </source>
</evidence>
<organism evidence="4">
    <name type="scientific">Schistocephalus solidus</name>
    <name type="common">Tapeworm</name>
    <dbReference type="NCBI Taxonomy" id="70667"/>
    <lineage>
        <taxon>Eukaryota</taxon>
        <taxon>Metazoa</taxon>
        <taxon>Spiralia</taxon>
        <taxon>Lophotrochozoa</taxon>
        <taxon>Platyhelminthes</taxon>
        <taxon>Cestoda</taxon>
        <taxon>Eucestoda</taxon>
        <taxon>Diphyllobothriidea</taxon>
        <taxon>Diphyllobothriidae</taxon>
        <taxon>Schistocephalus</taxon>
    </lineage>
</organism>
<dbReference type="InterPro" id="IPR001478">
    <property type="entry name" value="PDZ"/>
</dbReference>
<dbReference type="Pfam" id="PF01843">
    <property type="entry name" value="DIL"/>
    <property type="match status" value="1"/>
</dbReference>
<feature type="region of interest" description="Disordered" evidence="1">
    <location>
        <begin position="1405"/>
        <end position="1553"/>
    </location>
</feature>
<reference evidence="4" key="1">
    <citation type="submission" date="2016-01" db="EMBL/GenBank/DDBJ databases">
        <title>Reference transcriptome for the parasite Schistocephalus solidus: insights into the molecular evolution of parasitism.</title>
        <authorList>
            <person name="Hebert F.O."/>
            <person name="Grambauer S."/>
            <person name="Barber I."/>
            <person name="Landry C.R."/>
            <person name="Aubin-Horth N."/>
        </authorList>
    </citation>
    <scope>NUCLEOTIDE SEQUENCE</scope>
</reference>
<feature type="domain" description="PDZ" evidence="2">
    <location>
        <begin position="903"/>
        <end position="973"/>
    </location>
</feature>
<dbReference type="GO" id="GO:0005911">
    <property type="term" value="C:cell-cell junction"/>
    <property type="evidence" value="ECO:0007669"/>
    <property type="project" value="InterPro"/>
</dbReference>
<dbReference type="Pfam" id="PF00595">
    <property type="entry name" value="PDZ"/>
    <property type="match status" value="1"/>
</dbReference>
<feature type="compositionally biased region" description="Acidic residues" evidence="1">
    <location>
        <begin position="1205"/>
        <end position="1217"/>
    </location>
</feature>
<feature type="compositionally biased region" description="Basic and acidic residues" evidence="1">
    <location>
        <begin position="1229"/>
        <end position="1245"/>
    </location>
</feature>
<feature type="compositionally biased region" description="Polar residues" evidence="1">
    <location>
        <begin position="281"/>
        <end position="290"/>
    </location>
</feature>
<dbReference type="InterPro" id="IPR036034">
    <property type="entry name" value="PDZ_sf"/>
</dbReference>
<feature type="region of interest" description="Disordered" evidence="1">
    <location>
        <begin position="1579"/>
        <end position="1704"/>
    </location>
</feature>
<feature type="region of interest" description="Disordered" evidence="1">
    <location>
        <begin position="274"/>
        <end position="324"/>
    </location>
</feature>
<sequence length="1976" mass="216279">RQLKSSSSESAQQLINRLLAIYGFASNSYCLQQINIPPKHERLPLDVPAQVYLHPNDRPLQIMRRSMALYPNIRTELHLANTQNTRGLSDDYSSQQYVNLPRQPKTNGSEGGESLAETEGDGDRLQTAPRHHGLPCLVEVNDDGSFRQNRGLQFVLLGLVHSKEGSSRGGMPIKIGSTLNAVGPTPNILIDPARYPDIRPVHCSLLPNTAATRNGDRAAVLISPALDISSKPPGLAPVFLNGRKVTGPTPLLEGAVIRLGRHLNLRYIEQPSGVAEKNKQRTALSGSTPALVSRAPGDVHQRSATLEPRPNSDAVTRSAKGSAKEYKQRAATVSTNGVIGGTKVTQLWTDQLPICVDITLPDVASYQRTSKSEFAAEFHEACCDTIDAILEVARSLAEKSAMPAGSTDTRLPTRRPPLFVLTPAFMLYAVLRSCLRRWRAIKLPEDHREHYLTGVLNHIGSQVFQSAQTLPEPADGSRATRAVISHMMFWLANASELLNFIRNDEDLLVHASNGTKKNSTTYRPDGPSVCDGVSLLERSIDFTFHELQKLLLECVEQLMPSILFPGDYDLQDDVRLDDRPRTFLSDAVDMPNQEASVQRLLQALSYLMLSLRQSCVNVSFAFQLFAIIFHALGAWIFNAIIAAGEGKQSARGRPPPGGALWLTRLGAGRLMRRLQRMKQWADRHGLEQTFEGHFQLPIQTCLLITCDRSRFQTFHGRILELRALNSKRIEWLLSHLGDPPALPQEWVNSILKSAREELDAEQVRVKRSPRGREILTVREDPDLNLPLLIPPSGYAATSGLTGVPDGFMESIEPLVQDGYIRVRRNEAAYVEPLNGKWTGHLVIQDIQDHSKTVGFGSPLERGVSQKSIAAVSKGPSLGNLRHEKLNIEKLARRVDVKLSSVVEMVLKKANTGLGLSIVAAKPEGNAPYGIYVRQVVVGGAAARDGRLETGDQILAIQNCPLIDCDQSEAVKMLAHNSSDQAGVHMVVAKRAAQARGILNLINSGEDQSPVSARRRRHVKSALTGQGGASFGAMTRSTPCLNLASDRLDHGVSDEDGSDDSDESGPRFGSRILPKGVPQTRRVTQQGAPSVSRHKSLEMLSSRPVAAHSDPQRDSTRESEPSTEDISDEGSDQVWRQSGSVESLLNQDHVDSAKRKTESVKKVGVELPVTKNQLQQFNLRRQQMNNLEPEKTDSINSAGVSKAGKEEEEEEEEEEESSSPDWSEFARQNAEARSRVPNKGREKEDSASPLGSAGGGGSGGSKTLESNSNTSEDSFIAQHKSPAPQSLRSKPATAPKPMVRRSRQLQPSETEKRKEDDVYSLPSDEAVYAAAQVEESSTTGSEDLNHPRQRIVSGGRANVTETPAAEEARSARTVSVSDKALQTTNDFIAQSPEKLKQAVQTGTVPMLNSAVQTDASLQEPVRSPSVEPKPTPSDTSAALSFYRPPLDRLPTGNVSFTQQPQISVGTASTSSGAVLASPGHATQSAAELKPSRLQQSETSGPAELGQIKVSASPVPKTEFNLPWGGPYPSPTEVNRLNGTSNETGKRPQAGPPYLGYLRSVVGGGGESVTTVSSSSVVYWAAQGHPTDGRGRSGQRSPSPPPIPTADFPQYHPPAYLEPTEWPRQSPRPAWSPPVSPASKWPVLRAPAFERPGPSTSHAFDSMAVVHGPPASHSLADPSTRLSPSREVSPRRPDDTDYVRSVPRPANIAQRLQINVHPKPKPKSWIRGDASPIFSPSADMIDGFEKERLEIIRMQEQRARMHEEQFKLRPATENKARSGSVTDVHQFNRISAHVETSPTYENCSGLSKYANHFVASRESMKSDRYSGPLLREGELRWSKKSVTFDEQPATVSVYTPPGTPHESLSEGALANRDHEENKGGGIENRPLNMRPQRNLLDIRATDERFPRSAAHEKTHSKMSTLELTSQTQVMDINQVENAENLPFKEKMKLFAQAIGEEEPKSRLKASSRELNLLKTIVR</sequence>
<dbReference type="CDD" id="cd00060">
    <property type="entry name" value="FHA"/>
    <property type="match status" value="1"/>
</dbReference>
<feature type="compositionally biased region" description="Polar residues" evidence="1">
    <location>
        <begin position="1530"/>
        <end position="1541"/>
    </location>
</feature>
<dbReference type="SUPFAM" id="SSF50156">
    <property type="entry name" value="PDZ domain-like"/>
    <property type="match status" value="1"/>
</dbReference>
<dbReference type="PANTHER" id="PTHR10398">
    <property type="entry name" value="AFADIN"/>
    <property type="match status" value="1"/>
</dbReference>
<dbReference type="SMART" id="SM00228">
    <property type="entry name" value="PDZ"/>
    <property type="match status" value="1"/>
</dbReference>
<name>A0A0V0J3N6_SCHSO</name>